<dbReference type="EMBL" id="CM039439">
    <property type="protein sequence ID" value="KAI4296521.1"/>
    <property type="molecule type" value="Genomic_DNA"/>
</dbReference>
<evidence type="ECO:0000313" key="1">
    <source>
        <dbReference type="EMBL" id="KAI4296521.1"/>
    </source>
</evidence>
<protein>
    <submittedName>
        <fullName evidence="1">Uncharacterized protein</fullName>
    </submittedName>
</protein>
<proteinExistence type="predicted"/>
<accession>A0ACB9KH55</accession>
<gene>
    <name evidence="1" type="ORF">L6164_036471</name>
</gene>
<evidence type="ECO:0000313" key="2">
    <source>
        <dbReference type="Proteomes" id="UP000828941"/>
    </source>
</evidence>
<organism evidence="1 2">
    <name type="scientific">Bauhinia variegata</name>
    <name type="common">Purple orchid tree</name>
    <name type="synonym">Phanera variegata</name>
    <dbReference type="NCBI Taxonomy" id="167791"/>
    <lineage>
        <taxon>Eukaryota</taxon>
        <taxon>Viridiplantae</taxon>
        <taxon>Streptophyta</taxon>
        <taxon>Embryophyta</taxon>
        <taxon>Tracheophyta</taxon>
        <taxon>Spermatophyta</taxon>
        <taxon>Magnoliopsida</taxon>
        <taxon>eudicotyledons</taxon>
        <taxon>Gunneridae</taxon>
        <taxon>Pentapetalae</taxon>
        <taxon>rosids</taxon>
        <taxon>fabids</taxon>
        <taxon>Fabales</taxon>
        <taxon>Fabaceae</taxon>
        <taxon>Cercidoideae</taxon>
        <taxon>Cercideae</taxon>
        <taxon>Bauhiniinae</taxon>
        <taxon>Bauhinia</taxon>
    </lineage>
</organism>
<reference evidence="1 2" key="1">
    <citation type="journal article" date="2022" name="DNA Res.">
        <title>Chromosomal-level genome assembly of the orchid tree Bauhinia variegata (Leguminosae; Cercidoideae) supports the allotetraploid origin hypothesis of Bauhinia.</title>
        <authorList>
            <person name="Zhong Y."/>
            <person name="Chen Y."/>
            <person name="Zheng D."/>
            <person name="Pang J."/>
            <person name="Liu Y."/>
            <person name="Luo S."/>
            <person name="Meng S."/>
            <person name="Qian L."/>
            <person name="Wei D."/>
            <person name="Dai S."/>
            <person name="Zhou R."/>
        </authorList>
    </citation>
    <scope>NUCLEOTIDE SEQUENCE [LARGE SCALE GENOMIC DNA]</scope>
    <source>
        <strain evidence="1">BV-YZ2020</strain>
    </source>
</reference>
<dbReference type="Proteomes" id="UP000828941">
    <property type="component" value="Chromosome 14"/>
</dbReference>
<name>A0ACB9KH55_BAUVA</name>
<comment type="caution">
    <text evidence="1">The sequence shown here is derived from an EMBL/GenBank/DDBJ whole genome shotgun (WGS) entry which is preliminary data.</text>
</comment>
<sequence>MAPKRASPLDEPPTASSSEEEEEESSTEEQGGSSEEEEEEQHEPAKPSSPPPQPPVEKKPASRKPLSTTTNSQPRSASLESGSESDSGSDSEEERPTVVLGLKVKPGVSKYTEETPKSKKPRSQSSATPARSTAKRTDENSRQVNDSKGTKKKSSHATGDVETPAKEKPGDESKKLFQRLWSEDDEIAILKGVIEYSAKNGADPSKDPNGFHDFIKKSLHIDVSTVQLMDKIRRLKKKYKNNAGKGKNGEDRKFSKAHDKQAFDLSKKIWGTEGTSGVAEQVKSNGKGRKDKKDVSRSRTGDSLKAELPPSSNSKEAGKMDIDENPSSMLGLSEMIRFDKNLGISGMHEDIMKKGWELMGASKREELEEKWKKLQVAELEIFVKRTELINDQAKLCWEAYKSSNP</sequence>
<keyword evidence="2" id="KW-1185">Reference proteome</keyword>